<dbReference type="HAMAP" id="MF_01023">
    <property type="entry name" value="HisC_aminotrans_2"/>
    <property type="match status" value="1"/>
</dbReference>
<dbReference type="NCBIfam" id="TIGR01141">
    <property type="entry name" value="hisC"/>
    <property type="match status" value="1"/>
</dbReference>
<dbReference type="PANTHER" id="PTHR43643">
    <property type="entry name" value="HISTIDINOL-PHOSPHATE AMINOTRANSFERASE 2"/>
    <property type="match status" value="1"/>
</dbReference>
<dbReference type="InterPro" id="IPR015421">
    <property type="entry name" value="PyrdxlP-dep_Trfase_major"/>
</dbReference>
<evidence type="ECO:0000256" key="6">
    <source>
        <dbReference type="ARBA" id="ARBA00023102"/>
    </source>
</evidence>
<dbReference type="SUPFAM" id="SSF53383">
    <property type="entry name" value="PLP-dependent transferases"/>
    <property type="match status" value="1"/>
</dbReference>
<keyword evidence="3 7" id="KW-0032">Aminotransferase</keyword>
<dbReference type="InterPro" id="IPR005861">
    <property type="entry name" value="HisP_aminotrans"/>
</dbReference>
<evidence type="ECO:0000313" key="9">
    <source>
        <dbReference type="EMBL" id="EUJ32931.1"/>
    </source>
</evidence>
<keyword evidence="10" id="KW-1185">Reference proteome</keyword>
<sequence>MEKESGWSYVVSAGKREEQVKRELGLEKITKLSSNENPYGASPRVKKQAEAFRVQMELYPDGYATELRSKVAAFYQLREEELIFTSGVDELIGLVARAILGPEVNTVMATPSFVQYRHNARIEGAEVREVALLENGDHDLSEMLAAVDENTAVVWLCSPNNPTGNLLTLEAVEAFVKQIPSECLVVLDEAYIEYVDPVPEPHENWIRTYPNVMITRTFSKIYGLAGARVGYGMADPSIIKQLEIVRSPFNTSVFGQLLAGAALSDQAFVAECRKLNRAGIAQYAEFADKFPQVKLYPSQGNFVLLDLAKPSAETFEFLEKNGYIVRPGAGLGFPEAVRITVGRKEENQEVIRLLEAFLQ</sequence>
<evidence type="ECO:0000256" key="4">
    <source>
        <dbReference type="ARBA" id="ARBA00022679"/>
    </source>
</evidence>
<comment type="subunit">
    <text evidence="2 7">Homodimer.</text>
</comment>
<dbReference type="Gene3D" id="3.40.640.10">
    <property type="entry name" value="Type I PLP-dependent aspartate aminotransferase-like (Major domain)"/>
    <property type="match status" value="1"/>
</dbReference>
<dbReference type="Proteomes" id="UP000019249">
    <property type="component" value="Unassembled WGS sequence"/>
</dbReference>
<evidence type="ECO:0000256" key="3">
    <source>
        <dbReference type="ARBA" id="ARBA00022576"/>
    </source>
</evidence>
<dbReference type="CDD" id="cd00609">
    <property type="entry name" value="AAT_like"/>
    <property type="match status" value="1"/>
</dbReference>
<proteinExistence type="inferred from homology"/>
<evidence type="ECO:0000256" key="1">
    <source>
        <dbReference type="ARBA" id="ARBA00001933"/>
    </source>
</evidence>
<dbReference type="Pfam" id="PF00155">
    <property type="entry name" value="Aminotran_1_2"/>
    <property type="match status" value="1"/>
</dbReference>
<dbReference type="GO" id="GO:0004400">
    <property type="term" value="F:histidinol-phosphate transaminase activity"/>
    <property type="evidence" value="ECO:0007669"/>
    <property type="project" value="UniProtKB-EC"/>
</dbReference>
<dbReference type="Gene3D" id="3.90.1150.10">
    <property type="entry name" value="Aspartate Aminotransferase, domain 1"/>
    <property type="match status" value="1"/>
</dbReference>
<dbReference type="InterPro" id="IPR004839">
    <property type="entry name" value="Aminotransferase_I/II_large"/>
</dbReference>
<keyword evidence="6 7" id="KW-0368">Histidine biosynthesis</keyword>
<organism evidence="9 10">
    <name type="scientific">Listeria floridensis FSL S10-1187</name>
    <dbReference type="NCBI Taxonomy" id="1265817"/>
    <lineage>
        <taxon>Bacteria</taxon>
        <taxon>Bacillati</taxon>
        <taxon>Bacillota</taxon>
        <taxon>Bacilli</taxon>
        <taxon>Bacillales</taxon>
        <taxon>Listeriaceae</taxon>
        <taxon>Listeria</taxon>
    </lineage>
</organism>
<dbReference type="EC" id="2.6.1.9" evidence="7"/>
<comment type="caution">
    <text evidence="9">The sequence shown here is derived from an EMBL/GenBank/DDBJ whole genome shotgun (WGS) entry which is preliminary data.</text>
</comment>
<keyword evidence="5 7" id="KW-0663">Pyridoxal phosphate</keyword>
<dbReference type="EMBL" id="AODF01000008">
    <property type="protein sequence ID" value="EUJ32931.1"/>
    <property type="molecule type" value="Genomic_DNA"/>
</dbReference>
<comment type="cofactor">
    <cofactor evidence="1 7">
        <name>pyridoxal 5'-phosphate</name>
        <dbReference type="ChEBI" id="CHEBI:597326"/>
    </cofactor>
</comment>
<feature type="modified residue" description="N6-(pyridoxal phosphate)lysine" evidence="7">
    <location>
        <position position="220"/>
    </location>
</feature>
<feature type="domain" description="Aminotransferase class I/classII large" evidence="8">
    <location>
        <begin position="28"/>
        <end position="352"/>
    </location>
</feature>
<dbReference type="InterPro" id="IPR050106">
    <property type="entry name" value="HistidinolP_aminotransfase"/>
</dbReference>
<dbReference type="InterPro" id="IPR015422">
    <property type="entry name" value="PyrdxlP-dep_Trfase_small"/>
</dbReference>
<comment type="pathway">
    <text evidence="7">Amino-acid biosynthesis; L-histidine biosynthesis; L-histidine from 5-phospho-alpha-D-ribose 1-diphosphate: step 7/9.</text>
</comment>
<evidence type="ECO:0000259" key="8">
    <source>
        <dbReference type="Pfam" id="PF00155"/>
    </source>
</evidence>
<dbReference type="InterPro" id="IPR015424">
    <property type="entry name" value="PyrdxlP-dep_Trfase"/>
</dbReference>
<gene>
    <name evidence="7" type="primary">hisC</name>
    <name evidence="9" type="ORF">MFLO_04910</name>
</gene>
<reference evidence="9 10" key="1">
    <citation type="journal article" date="2014" name="Int. J. Syst. Evol. Microbiol.">
        <title>Listeria floridensis sp. nov., Listeria aquatica sp. nov., Listeria cornellensis sp. nov., Listeria riparia sp. nov. and Listeria grandensis sp. nov., from agricultural and natural environments.</title>
        <authorList>
            <person name="den Bakker H.C."/>
            <person name="Warchocki S."/>
            <person name="Wright E.M."/>
            <person name="Allred A.F."/>
            <person name="Ahlstrom C."/>
            <person name="Manuel C.S."/>
            <person name="Stasiewicz M.J."/>
            <person name="Burrell A."/>
            <person name="Roof S."/>
            <person name="Strawn L."/>
            <person name="Fortes E.D."/>
            <person name="Nightingale K.K."/>
            <person name="Kephart D."/>
            <person name="Wiedmann M."/>
        </authorList>
    </citation>
    <scope>NUCLEOTIDE SEQUENCE [LARGE SCALE GENOMIC DNA]</scope>
    <source>
        <strain evidence="9 10">FSL S10-1187</strain>
    </source>
</reference>
<name>A0ABN0RGA3_9LIST</name>
<keyword evidence="7" id="KW-0028">Amino-acid biosynthesis</keyword>
<evidence type="ECO:0000256" key="7">
    <source>
        <dbReference type="HAMAP-Rule" id="MF_01023"/>
    </source>
</evidence>
<accession>A0ABN0RGA3</accession>
<dbReference type="PANTHER" id="PTHR43643:SF3">
    <property type="entry name" value="HISTIDINOL-PHOSPHATE AMINOTRANSFERASE"/>
    <property type="match status" value="1"/>
</dbReference>
<evidence type="ECO:0000256" key="5">
    <source>
        <dbReference type="ARBA" id="ARBA00022898"/>
    </source>
</evidence>
<comment type="catalytic activity">
    <reaction evidence="7">
        <text>L-histidinol phosphate + 2-oxoglutarate = 3-(imidazol-4-yl)-2-oxopropyl phosphate + L-glutamate</text>
        <dbReference type="Rhea" id="RHEA:23744"/>
        <dbReference type="ChEBI" id="CHEBI:16810"/>
        <dbReference type="ChEBI" id="CHEBI:29985"/>
        <dbReference type="ChEBI" id="CHEBI:57766"/>
        <dbReference type="ChEBI" id="CHEBI:57980"/>
        <dbReference type="EC" id="2.6.1.9"/>
    </reaction>
</comment>
<evidence type="ECO:0000313" key="10">
    <source>
        <dbReference type="Proteomes" id="UP000019249"/>
    </source>
</evidence>
<comment type="similarity">
    <text evidence="7">Belongs to the class-II pyridoxal-phosphate-dependent aminotransferase family. Histidinol-phosphate aminotransferase subfamily.</text>
</comment>
<protein>
    <recommendedName>
        <fullName evidence="7">Histidinol-phosphate aminotransferase</fullName>
        <ecNumber evidence="7">2.6.1.9</ecNumber>
    </recommendedName>
    <alternativeName>
        <fullName evidence="7">Imidazole acetol-phosphate transaminase</fullName>
    </alternativeName>
</protein>
<evidence type="ECO:0000256" key="2">
    <source>
        <dbReference type="ARBA" id="ARBA00011738"/>
    </source>
</evidence>
<keyword evidence="4 7" id="KW-0808">Transferase</keyword>